<reference evidence="1 2" key="1">
    <citation type="journal article" date="2016" name="J. Zhejiang Univ. Sci. B">
        <title>Antibiotic resistance mechanisms of Myroides sp.</title>
        <authorList>
            <person name="Hu S."/>
            <person name="Yuan S."/>
            <person name="Qu H."/>
            <person name="Jiang T."/>
            <person name="Zhou Y."/>
            <person name="Wang M."/>
            <person name="Ming D."/>
        </authorList>
    </citation>
    <scope>NUCLEOTIDE SEQUENCE [LARGE SCALE GENOMIC DNA]</scope>
    <source>
        <strain evidence="1 2">PR63039</strain>
    </source>
</reference>
<accession>A0A0U3GF47</accession>
<dbReference type="EMBL" id="CP013690">
    <property type="protein sequence ID" value="ALU27080.1"/>
    <property type="molecule type" value="Genomic_DNA"/>
</dbReference>
<gene>
    <name evidence="1" type="ORF">AS202_13360</name>
</gene>
<dbReference type="eggNOG" id="ENOG5030K6E">
    <property type="taxonomic scope" value="Bacteria"/>
</dbReference>
<organism evidence="1 2">
    <name type="scientific">Myroides odoratimimus</name>
    <dbReference type="NCBI Taxonomy" id="76832"/>
    <lineage>
        <taxon>Bacteria</taxon>
        <taxon>Pseudomonadati</taxon>
        <taxon>Bacteroidota</taxon>
        <taxon>Flavobacteriia</taxon>
        <taxon>Flavobacteriales</taxon>
        <taxon>Flavobacteriaceae</taxon>
        <taxon>Myroides</taxon>
    </lineage>
</organism>
<dbReference type="PROSITE" id="PS51257">
    <property type="entry name" value="PROKAR_LIPOPROTEIN"/>
    <property type="match status" value="1"/>
</dbReference>
<proteinExistence type="predicted"/>
<dbReference type="RefSeq" id="WP_006259065.1">
    <property type="nucleotide sequence ID" value="NZ_BCMQ01000003.1"/>
</dbReference>
<dbReference type="KEGG" id="mod:AS202_13360"/>
<evidence type="ECO:0000313" key="2">
    <source>
        <dbReference type="Proteomes" id="UP000069030"/>
    </source>
</evidence>
<name>A0A0U3GF47_9FLAO</name>
<evidence type="ECO:0000313" key="1">
    <source>
        <dbReference type="EMBL" id="ALU27080.1"/>
    </source>
</evidence>
<dbReference type="AlphaFoldDB" id="A0A0U3GF47"/>
<protein>
    <submittedName>
        <fullName evidence="1">Uncharacterized protein</fullName>
    </submittedName>
</protein>
<sequence>MKKSISLFVILLLTMTSCDFILKDNKDDNEKGMVITDGSTEIVTLDEDDEVLGCAYSAGYRWSELENNCIRIFEIGFRLNPIGLEEDTTEDNALEDNSVSCFVTYAKDKKKAEIFLPNHKKGIVLELTKDKSAYINDGWELSNEGMVLKHKGETAFTAAKTIELKIINSDQPVEEDVHEE</sequence>
<dbReference type="Proteomes" id="UP000069030">
    <property type="component" value="Chromosome"/>
</dbReference>